<comment type="similarity">
    <text evidence="1 5">Belongs to the peptidase S8 family.</text>
</comment>
<dbReference type="GO" id="GO:0006508">
    <property type="term" value="P:proteolysis"/>
    <property type="evidence" value="ECO:0007669"/>
    <property type="project" value="UniProtKB-KW"/>
</dbReference>
<dbReference type="EMBL" id="JANYMP010000001">
    <property type="protein sequence ID" value="MCS7475249.1"/>
    <property type="molecule type" value="Genomic_DNA"/>
</dbReference>
<keyword evidence="3 5" id="KW-0378">Hydrolase</keyword>
<comment type="caution">
    <text evidence="7">The sequence shown here is derived from an EMBL/GenBank/DDBJ whole genome shotgun (WGS) entry which is preliminary data.</text>
</comment>
<dbReference type="PROSITE" id="PS51892">
    <property type="entry name" value="SUBTILASE"/>
    <property type="match status" value="1"/>
</dbReference>
<dbReference type="Proteomes" id="UP001141259">
    <property type="component" value="Unassembled WGS sequence"/>
</dbReference>
<reference evidence="7" key="1">
    <citation type="submission" date="2022-08" db="EMBL/GenBank/DDBJ databases">
        <authorList>
            <person name="Tistechok S."/>
            <person name="Samborskyy M."/>
            <person name="Roman I."/>
        </authorList>
    </citation>
    <scope>NUCLEOTIDE SEQUENCE</scope>
    <source>
        <strain evidence="7">DSM 103496</strain>
    </source>
</reference>
<dbReference type="InterPro" id="IPR000209">
    <property type="entry name" value="Peptidase_S8/S53_dom"/>
</dbReference>
<evidence type="ECO:0000313" key="7">
    <source>
        <dbReference type="EMBL" id="MCS7475249.1"/>
    </source>
</evidence>
<dbReference type="InterPro" id="IPR023828">
    <property type="entry name" value="Peptidase_S8_Ser-AS"/>
</dbReference>
<accession>A0A9X2VEY2</accession>
<feature type="active site" description="Charge relay system" evidence="5">
    <location>
        <position position="480"/>
    </location>
</feature>
<feature type="domain" description="Peptidase S8/S53" evidence="6">
    <location>
        <begin position="216"/>
        <end position="497"/>
    </location>
</feature>
<evidence type="ECO:0000259" key="6">
    <source>
        <dbReference type="Pfam" id="PF00082"/>
    </source>
</evidence>
<dbReference type="RefSeq" id="WP_259620774.1">
    <property type="nucleotide sequence ID" value="NZ_JANYMP010000001.1"/>
</dbReference>
<keyword evidence="4 5" id="KW-0720">Serine protease</keyword>
<dbReference type="Pfam" id="PF00082">
    <property type="entry name" value="Peptidase_S8"/>
    <property type="match status" value="1"/>
</dbReference>
<proteinExistence type="inferred from homology"/>
<name>A0A9X2VEY2_9PSEU</name>
<evidence type="ECO:0000256" key="5">
    <source>
        <dbReference type="PROSITE-ProRule" id="PRU01240"/>
    </source>
</evidence>
<dbReference type="AlphaFoldDB" id="A0A9X2VEY2"/>
<evidence type="ECO:0000256" key="3">
    <source>
        <dbReference type="ARBA" id="ARBA00022801"/>
    </source>
</evidence>
<dbReference type="Gene3D" id="3.40.50.200">
    <property type="entry name" value="Peptidase S8/S53 domain"/>
    <property type="match status" value="1"/>
</dbReference>
<dbReference type="InterPro" id="IPR050131">
    <property type="entry name" value="Peptidase_S8_subtilisin-like"/>
</dbReference>
<dbReference type="GO" id="GO:0004252">
    <property type="term" value="F:serine-type endopeptidase activity"/>
    <property type="evidence" value="ECO:0007669"/>
    <property type="project" value="UniProtKB-UniRule"/>
</dbReference>
<evidence type="ECO:0000256" key="2">
    <source>
        <dbReference type="ARBA" id="ARBA00022670"/>
    </source>
</evidence>
<feature type="active site" description="Charge relay system" evidence="5">
    <location>
        <position position="223"/>
    </location>
</feature>
<organism evidence="7 8">
    <name type="scientific">Umezawaea endophytica</name>
    <dbReference type="NCBI Taxonomy" id="1654476"/>
    <lineage>
        <taxon>Bacteria</taxon>
        <taxon>Bacillati</taxon>
        <taxon>Actinomycetota</taxon>
        <taxon>Actinomycetes</taxon>
        <taxon>Pseudonocardiales</taxon>
        <taxon>Pseudonocardiaceae</taxon>
        <taxon>Umezawaea</taxon>
    </lineage>
</organism>
<evidence type="ECO:0000313" key="8">
    <source>
        <dbReference type="Proteomes" id="UP001141259"/>
    </source>
</evidence>
<keyword evidence="8" id="KW-1185">Reference proteome</keyword>
<dbReference type="SUPFAM" id="SSF52743">
    <property type="entry name" value="Subtilisin-like"/>
    <property type="match status" value="1"/>
</dbReference>
<dbReference type="InterPro" id="IPR036852">
    <property type="entry name" value="Peptidase_S8/S53_dom_sf"/>
</dbReference>
<gene>
    <name evidence="7" type="ORF">NZH93_00155</name>
</gene>
<keyword evidence="2 5" id="KW-0645">Protease</keyword>
<feature type="active site" description="Charge relay system" evidence="5">
    <location>
        <position position="296"/>
    </location>
</feature>
<dbReference type="PANTHER" id="PTHR43806">
    <property type="entry name" value="PEPTIDASE S8"/>
    <property type="match status" value="1"/>
</dbReference>
<evidence type="ECO:0000256" key="4">
    <source>
        <dbReference type="ARBA" id="ARBA00022825"/>
    </source>
</evidence>
<sequence length="522" mass="55764">MTIRSPQRPATRADHPDLPVWPQWSLDKHGARMLHPVGATRRPDGSVTRSTVYRTAVMLMPHGVLANTESCAEVDAELNLVGLSMKRSAEEAWPVPELPEELDVLDGPTRDRVPVPVVLFPHGRTTAEVDAWTGVRQIRLGLDQGRIDRLRPGVDAIALEHLMVGASFGGVPTWSPHDVRGDTDDGGAGEPYRLLPVAFTGARPRRRRVCAQDERRVVVAVPDSGLNTHPWFGVEEIGDPLPADGFVQVFEAAEVALREQARRLDGLTPTQVLTSVWEDPPYTDELSEQIGRATGHFTFIAGRIHQNAPDADVLALRVLHPDNVCYEADLLLALWMLVGRIKRGGHVDVVSLSIGGYVEDDSDAARHLREVVTELTDLGVVVVAAAGNDATTRPFYPAALSEDDPLVLGVGALNPDGTEAWFSNAGAYVTVEATGANVLSTFPTSLRGARGAQMTTLSGARQTADPDCFTSGFAIGSGTSYAAPEVAAEVAVTLAGAAGGIAVPETASRAERAADAVKRLLT</sequence>
<dbReference type="PANTHER" id="PTHR43806:SF11">
    <property type="entry name" value="CEREVISIN-RELATED"/>
    <property type="match status" value="1"/>
</dbReference>
<evidence type="ECO:0000256" key="1">
    <source>
        <dbReference type="ARBA" id="ARBA00011073"/>
    </source>
</evidence>
<dbReference type="PROSITE" id="PS00138">
    <property type="entry name" value="SUBTILASE_SER"/>
    <property type="match status" value="1"/>
</dbReference>
<protein>
    <submittedName>
        <fullName evidence="7">S8 family serine peptidase</fullName>
    </submittedName>
</protein>